<evidence type="ECO:0000256" key="1">
    <source>
        <dbReference type="SAM" id="SignalP"/>
    </source>
</evidence>
<reference evidence="2 3" key="1">
    <citation type="submission" date="2019-04" db="EMBL/GenBank/DDBJ databases">
        <authorList>
            <person name="Hwang J.C."/>
        </authorList>
    </citation>
    <scope>NUCLEOTIDE SEQUENCE [LARGE SCALE GENOMIC DNA]</scope>
    <source>
        <strain evidence="2 3">IMCC35001</strain>
    </source>
</reference>
<keyword evidence="3" id="KW-1185">Reference proteome</keyword>
<dbReference type="Proteomes" id="UP000305674">
    <property type="component" value="Unassembled WGS sequence"/>
</dbReference>
<feature type="signal peptide" evidence="1">
    <location>
        <begin position="1"/>
        <end position="19"/>
    </location>
</feature>
<dbReference type="RefSeq" id="WP_136851904.1">
    <property type="nucleotide sequence ID" value="NZ_SWCI01000002.1"/>
</dbReference>
<dbReference type="InterPro" id="IPR020016">
    <property type="entry name" value="Decahaem-assoc_OM_MtrB/PioB"/>
</dbReference>
<name>A0A4U1BHH0_9GAMM</name>
<proteinExistence type="predicted"/>
<dbReference type="NCBIfam" id="TIGR03509">
    <property type="entry name" value="OMP_MtrB_PioB"/>
    <property type="match status" value="1"/>
</dbReference>
<dbReference type="OrthoDB" id="9146719at2"/>
<dbReference type="AlphaFoldDB" id="A0A4U1BHH0"/>
<evidence type="ECO:0000313" key="3">
    <source>
        <dbReference type="Proteomes" id="UP000305674"/>
    </source>
</evidence>
<keyword evidence="1" id="KW-0732">Signal</keyword>
<protein>
    <submittedName>
        <fullName evidence="2">MtrB/PioB family decaheme-associated outer membrane protein</fullName>
    </submittedName>
</protein>
<dbReference type="Pfam" id="PF11854">
    <property type="entry name" value="MtrB_PioB"/>
    <property type="match status" value="1"/>
</dbReference>
<feature type="chain" id="PRO_5020349154" evidence="1">
    <location>
        <begin position="20"/>
        <end position="654"/>
    </location>
</feature>
<sequence>MKLNLITLAILTAAAPAMAADFSLSKANTDKVSANEWQCKRCIAPSELSGEIAIGAGYTGLDDLHAGNALGQEEDGAFGAINGRATANSDGGWRATTTAHNLGLDNGDAGVSASNGTVELHADYRQLNKLESDQASTPFYFSDDQLVGGEPYTPVLGIERNRISVGISATTSLAGLALDGDLGYRTEEKQGHKVVSVATPSPVNLAKPVDSRTDELTAATSVVGDNWLAALSYLGSVYDNDSQEVYHNTYGSLLAPEPDNETHQVTLSGNLRGQSGVFDGRVSLGRMIQDNALVNAQTSPIQSWDGQVDTLDMDARYTLMATSRLRLQLAGRYSERDNHSSSLEFPQYDFNATTGLVSENLLLDSEDTRASAKVQYRLAKGYRVDAGYQFDRQERSHSARETTDAHRLWAGVKITVLDLWQVALKGGISQRDGSRYQANDLSSSEENPLLRKYHLADRDRIEAEVKLRHQPMASLSVDLNLQFADDHYSDTEIGLTGASDYGYQLALSYLVNTQLSLYGFAGQQWINTDQRGDNWRAEINDGFVSLGAGFEYSGLLQDKLTLGGDYLFANSDSNSGAANGQFDDYYQYSHSVGLFAEYRLSPRSQLRLDYRYERYYDTDYASVAVDAVDGLITLGDLDHNYNAHQLMLSYSISL</sequence>
<dbReference type="EMBL" id="SWCI01000002">
    <property type="protein sequence ID" value="TKB50487.1"/>
    <property type="molecule type" value="Genomic_DNA"/>
</dbReference>
<evidence type="ECO:0000313" key="2">
    <source>
        <dbReference type="EMBL" id="TKB50487.1"/>
    </source>
</evidence>
<comment type="caution">
    <text evidence="2">The sequence shown here is derived from an EMBL/GenBank/DDBJ whole genome shotgun (WGS) entry which is preliminary data.</text>
</comment>
<dbReference type="SUPFAM" id="SSF56935">
    <property type="entry name" value="Porins"/>
    <property type="match status" value="2"/>
</dbReference>
<accession>A0A4U1BHH0</accession>
<gene>
    <name evidence="2" type="ORF">FCL40_04875</name>
</gene>
<organism evidence="2 3">
    <name type="scientific">Ferrimonas sediminicola</name>
    <dbReference type="NCBI Taxonomy" id="2569538"/>
    <lineage>
        <taxon>Bacteria</taxon>
        <taxon>Pseudomonadati</taxon>
        <taxon>Pseudomonadota</taxon>
        <taxon>Gammaproteobacteria</taxon>
        <taxon>Alteromonadales</taxon>
        <taxon>Ferrimonadaceae</taxon>
        <taxon>Ferrimonas</taxon>
    </lineage>
</organism>